<dbReference type="RefSeq" id="WP_407285156.1">
    <property type="nucleotide sequence ID" value="NZ_CP147982.1"/>
</dbReference>
<dbReference type="Pfam" id="PF08241">
    <property type="entry name" value="Methyltransf_11"/>
    <property type="match status" value="1"/>
</dbReference>
<keyword evidence="2" id="KW-0489">Methyltransferase</keyword>
<keyword evidence="3" id="KW-1185">Reference proteome</keyword>
<keyword evidence="2" id="KW-0808">Transferase</keyword>
<proteinExistence type="predicted"/>
<dbReference type="GO" id="GO:0032259">
    <property type="term" value="P:methylation"/>
    <property type="evidence" value="ECO:0007669"/>
    <property type="project" value="UniProtKB-KW"/>
</dbReference>
<reference evidence="2 3" key="1">
    <citation type="submission" date="2024-03" db="EMBL/GenBank/DDBJ databases">
        <title>The complete genome of Streptomyces sirii sp.nov.</title>
        <authorList>
            <person name="Zakalyukina Y.V."/>
            <person name="Belik A.R."/>
            <person name="Biryukov M.V."/>
            <person name="Baturina O.A."/>
            <person name="Kabilov M.R."/>
        </authorList>
    </citation>
    <scope>NUCLEOTIDE SEQUENCE [LARGE SCALE GENOMIC DNA]</scope>
    <source>
        <strain evidence="2 3">BP-8</strain>
    </source>
</reference>
<dbReference type="Gene3D" id="3.40.50.150">
    <property type="entry name" value="Vaccinia Virus protein VP39"/>
    <property type="match status" value="1"/>
</dbReference>
<feature type="domain" description="Methyltransferase type 11" evidence="1">
    <location>
        <begin position="49"/>
        <end position="142"/>
    </location>
</feature>
<evidence type="ECO:0000259" key="1">
    <source>
        <dbReference type="Pfam" id="PF08241"/>
    </source>
</evidence>
<accession>A0ABZ2QFS4</accession>
<dbReference type="PANTHER" id="PTHR45036:SF1">
    <property type="entry name" value="METHYLTRANSFERASE LIKE 7A"/>
    <property type="match status" value="1"/>
</dbReference>
<dbReference type="InterPro" id="IPR029063">
    <property type="entry name" value="SAM-dependent_MTases_sf"/>
</dbReference>
<evidence type="ECO:0000313" key="2">
    <source>
        <dbReference type="EMBL" id="WXK74965.1"/>
    </source>
</evidence>
<name>A0ABZ2QFS4_9ACTN</name>
<dbReference type="GO" id="GO:0008168">
    <property type="term" value="F:methyltransferase activity"/>
    <property type="evidence" value="ECO:0007669"/>
    <property type="project" value="UniProtKB-KW"/>
</dbReference>
<dbReference type="InterPro" id="IPR052356">
    <property type="entry name" value="Thiol_S-MT"/>
</dbReference>
<evidence type="ECO:0000313" key="3">
    <source>
        <dbReference type="Proteomes" id="UP001626628"/>
    </source>
</evidence>
<sequence>MPETGDNERLRGHWDKHARSYDRQMRFFDRALFGESRSWVCSQAGGDVLEVAIGTGLNLPFYPPGVRLTGIEWSPKMLAIARRRADDLGRVADLREGDAQDLPFADASFDTVVCTLSLCAIPDDRRAVAEMNRVLKPGGRLLLLDHIASSARPLRALQRLLELVTVPLGGEHVLRRPLRHVQAAGLRIEQRDRFKLGIVERLAARKPDRGTTGG</sequence>
<gene>
    <name evidence="2" type="ORF">WAB15_02705</name>
</gene>
<dbReference type="InterPro" id="IPR013216">
    <property type="entry name" value="Methyltransf_11"/>
</dbReference>
<protein>
    <submittedName>
        <fullName evidence="2">Class I SAM-dependent methyltransferase</fullName>
        <ecNumber evidence="2">2.1.1.-</ecNumber>
    </submittedName>
</protein>
<dbReference type="Proteomes" id="UP001626628">
    <property type="component" value="Chromosome"/>
</dbReference>
<dbReference type="PANTHER" id="PTHR45036">
    <property type="entry name" value="METHYLTRANSFERASE LIKE 7B"/>
    <property type="match status" value="1"/>
</dbReference>
<dbReference type="SUPFAM" id="SSF53335">
    <property type="entry name" value="S-adenosyl-L-methionine-dependent methyltransferases"/>
    <property type="match status" value="1"/>
</dbReference>
<organism evidence="2 3">
    <name type="scientific">Streptomyces sirii</name>
    <dbReference type="NCBI Taxonomy" id="3127701"/>
    <lineage>
        <taxon>Bacteria</taxon>
        <taxon>Bacillati</taxon>
        <taxon>Actinomycetota</taxon>
        <taxon>Actinomycetes</taxon>
        <taxon>Kitasatosporales</taxon>
        <taxon>Streptomycetaceae</taxon>
        <taxon>Streptomyces</taxon>
    </lineage>
</organism>
<dbReference type="EC" id="2.1.1.-" evidence="2"/>
<dbReference type="CDD" id="cd02440">
    <property type="entry name" value="AdoMet_MTases"/>
    <property type="match status" value="1"/>
</dbReference>
<dbReference type="EMBL" id="CP147982">
    <property type="protein sequence ID" value="WXK74965.1"/>
    <property type="molecule type" value="Genomic_DNA"/>
</dbReference>